<proteinExistence type="inferred from homology"/>
<evidence type="ECO:0000256" key="2">
    <source>
        <dbReference type="ARBA" id="ARBA00022729"/>
    </source>
</evidence>
<dbReference type="NCBIfam" id="TIGR00654">
    <property type="entry name" value="PhzF_family"/>
    <property type="match status" value="1"/>
</dbReference>
<reference evidence="5" key="2">
    <citation type="submission" date="2020-01" db="EMBL/GenBank/DDBJ databases">
        <authorList>
            <person name="Korhonen P.K.K."/>
            <person name="Guangxu M.G."/>
            <person name="Wang T.W."/>
            <person name="Stroehlein A.J.S."/>
            <person name="Young N.D."/>
            <person name="Ang C.-S.A."/>
            <person name="Fernando D.W.F."/>
            <person name="Lu H.L."/>
            <person name="Taylor S.T."/>
            <person name="Ehtesham M.E.M."/>
            <person name="Najaraj S.H.N."/>
            <person name="Harsha G.H.G."/>
            <person name="Madugundu A.M."/>
            <person name="Renuse S.R."/>
            <person name="Holt D.H."/>
            <person name="Pandey A.P."/>
            <person name="Papenfuss A.P."/>
            <person name="Gasser R.B.G."/>
            <person name="Fischer K.F."/>
        </authorList>
    </citation>
    <scope>NUCLEOTIDE SEQUENCE</scope>
    <source>
        <strain evidence="5">SSS_KF_BRIS2020</strain>
    </source>
</reference>
<keyword evidence="2" id="KW-0732">Signal</keyword>
<dbReference type="EMBL" id="WVUK01000062">
    <property type="protein sequence ID" value="KAF7490935.1"/>
    <property type="molecule type" value="Genomic_DNA"/>
</dbReference>
<dbReference type="SUPFAM" id="SSF54506">
    <property type="entry name" value="Diaminopimelate epimerase-like"/>
    <property type="match status" value="1"/>
</dbReference>
<comment type="similarity">
    <text evidence="1">Belongs to the PhzF family.</text>
</comment>
<dbReference type="InterPro" id="IPR031424">
    <property type="entry name" value="QVR-like"/>
</dbReference>
<dbReference type="GO" id="GO:0032222">
    <property type="term" value="P:regulation of synaptic transmission, cholinergic"/>
    <property type="evidence" value="ECO:0007669"/>
    <property type="project" value="InterPro"/>
</dbReference>
<evidence type="ECO:0000313" key="5">
    <source>
        <dbReference type="EMBL" id="KAF7490935.1"/>
    </source>
</evidence>
<dbReference type="PANTHER" id="PTHR13774">
    <property type="entry name" value="PHENAZINE BIOSYNTHESIS PROTEIN"/>
    <property type="match status" value="1"/>
</dbReference>
<evidence type="ECO:0000256" key="3">
    <source>
        <dbReference type="ARBA" id="ARBA00023180"/>
    </source>
</evidence>
<evidence type="ECO:0000256" key="1">
    <source>
        <dbReference type="ARBA" id="ARBA00008270"/>
    </source>
</evidence>
<evidence type="ECO:0000313" key="6">
    <source>
        <dbReference type="EnsemblMetazoa" id="KAF7490935.1"/>
    </source>
</evidence>
<dbReference type="GO" id="GO:0030431">
    <property type="term" value="P:sleep"/>
    <property type="evidence" value="ECO:0007669"/>
    <property type="project" value="InterPro"/>
</dbReference>
<dbReference type="EnsemblMetazoa" id="SSS_6709s_mrna">
    <property type="protein sequence ID" value="KAF7490935.1"/>
    <property type="gene ID" value="SSS_6709"/>
</dbReference>
<organism evidence="5">
    <name type="scientific">Sarcoptes scabiei</name>
    <name type="common">Itch mite</name>
    <name type="synonym">Acarus scabiei</name>
    <dbReference type="NCBI Taxonomy" id="52283"/>
    <lineage>
        <taxon>Eukaryota</taxon>
        <taxon>Metazoa</taxon>
        <taxon>Ecdysozoa</taxon>
        <taxon>Arthropoda</taxon>
        <taxon>Chelicerata</taxon>
        <taxon>Arachnida</taxon>
        <taxon>Acari</taxon>
        <taxon>Acariformes</taxon>
        <taxon>Sarcoptiformes</taxon>
        <taxon>Astigmata</taxon>
        <taxon>Psoroptidia</taxon>
        <taxon>Sarcoptoidea</taxon>
        <taxon>Sarcoptidae</taxon>
        <taxon>Sarcoptinae</taxon>
        <taxon>Sarcoptes</taxon>
    </lineage>
</organism>
<dbReference type="PANTHER" id="PTHR13774:SF17">
    <property type="entry name" value="PHENAZINE BIOSYNTHESIS-LIKE DOMAIN-CONTAINING PROTEIN"/>
    <property type="match status" value="1"/>
</dbReference>
<dbReference type="OrthoDB" id="75169at2759"/>
<keyword evidence="4" id="KW-0413">Isomerase</keyword>
<dbReference type="Gene3D" id="3.10.310.10">
    <property type="entry name" value="Diaminopimelate Epimerase, Chain A, domain 1"/>
    <property type="match status" value="2"/>
</dbReference>
<evidence type="ECO:0000256" key="4">
    <source>
        <dbReference type="ARBA" id="ARBA00023235"/>
    </source>
</evidence>
<keyword evidence="3" id="KW-0325">Glycoprotein</keyword>
<dbReference type="Pfam" id="PF17064">
    <property type="entry name" value="QVR"/>
    <property type="match status" value="1"/>
</dbReference>
<reference evidence="7" key="1">
    <citation type="journal article" date="2020" name="PLoS Negl. Trop. Dis.">
        <title>High-quality nuclear genome for Sarcoptes scabiei-A critical resource for a neglected parasite.</title>
        <authorList>
            <person name="Korhonen P.K."/>
            <person name="Gasser R.B."/>
            <person name="Ma G."/>
            <person name="Wang T."/>
            <person name="Stroehlein A.J."/>
            <person name="Young N.D."/>
            <person name="Ang C.S."/>
            <person name="Fernando D.D."/>
            <person name="Lu H.C."/>
            <person name="Taylor S."/>
            <person name="Reynolds S.L."/>
            <person name="Mofiz E."/>
            <person name="Najaraj S.H."/>
            <person name="Gowda H."/>
            <person name="Madugundu A."/>
            <person name="Renuse S."/>
            <person name="Holt D."/>
            <person name="Pandey A."/>
            <person name="Papenfuss A.T."/>
            <person name="Fischer K."/>
        </authorList>
    </citation>
    <scope>NUCLEOTIDE SEQUENCE [LARGE SCALE GENOMIC DNA]</scope>
</reference>
<keyword evidence="7" id="KW-1185">Reference proteome</keyword>
<name>A0A834VCX0_SARSC</name>
<dbReference type="AlphaFoldDB" id="A0A834VCX0"/>
<dbReference type="InterPro" id="IPR003719">
    <property type="entry name" value="Phenazine_PhzF-like"/>
</dbReference>
<dbReference type="Pfam" id="PF02567">
    <property type="entry name" value="PhzC-PhzF"/>
    <property type="match status" value="1"/>
</dbReference>
<gene>
    <name evidence="5" type="ORF">SSS_6709</name>
</gene>
<dbReference type="GO" id="GO:0005737">
    <property type="term" value="C:cytoplasm"/>
    <property type="evidence" value="ECO:0007669"/>
    <property type="project" value="TreeGrafter"/>
</dbReference>
<reference evidence="6" key="3">
    <citation type="submission" date="2022-06" db="UniProtKB">
        <authorList>
            <consortium name="EnsemblMetazoa"/>
        </authorList>
    </citation>
    <scope>IDENTIFICATION</scope>
</reference>
<sequence>MIELLPNIIDCRNLIKILFWLQTVSFGLGAGTNRKVSSSISCFTCNSRNHSDPNCHDPFHPAMSNYVESCKIPKQNHIGVFPARYCVKVIGKNEQDESLVIRACSLKNMDNQCGKFKFEGGLYHGCILTCDYDGCNAEMIIDYTVVDAFVDPQKLDSGNPAAVIILDSENQISDEQRQFLANKINLSETVFLINNDSTWSIRWFTPMKEVNLCGHATMAAAFILFNQQNESNYLLKFQSNFHQANLEARLESQDRTIVLNFPSNSPASLPKFGWIDEVIESLIDFDRDQIIDVQLSSTTKKLLIRLKDCKDSFQSLRKIQLDSNKMITVDTNDAVRGLIITQKSSSFQPDDCHFCSRYFAPWVGIVEDPVTGSAHTVLTPYWDQIYRNELGLVIEEFKARQLSNREGLLWCRLVGNDRLTIKGHCKSSRIDHIEI</sequence>
<dbReference type="Proteomes" id="UP000070412">
    <property type="component" value="Unassembled WGS sequence"/>
</dbReference>
<dbReference type="GO" id="GO:0016853">
    <property type="term" value="F:isomerase activity"/>
    <property type="evidence" value="ECO:0007669"/>
    <property type="project" value="UniProtKB-KW"/>
</dbReference>
<protein>
    <submittedName>
        <fullName evidence="5">Phenazine biosynthesis-like domain-containing protein 1</fullName>
    </submittedName>
</protein>
<accession>A0A834VCX0</accession>
<evidence type="ECO:0000313" key="7">
    <source>
        <dbReference type="Proteomes" id="UP000070412"/>
    </source>
</evidence>